<evidence type="ECO:0000313" key="3">
    <source>
        <dbReference type="Proteomes" id="UP001247620"/>
    </source>
</evidence>
<evidence type="ECO:0000259" key="1">
    <source>
        <dbReference type="Pfam" id="PF17293"/>
    </source>
</evidence>
<reference evidence="2 3" key="1">
    <citation type="submission" date="2023-07" db="EMBL/GenBank/DDBJ databases">
        <title>Sorghum-associated microbial communities from plants grown in Nebraska, USA.</title>
        <authorList>
            <person name="Schachtman D."/>
        </authorList>
    </citation>
    <scope>NUCLEOTIDE SEQUENCE [LARGE SCALE GENOMIC DNA]</scope>
    <source>
        <strain evidence="2 3">3262</strain>
    </source>
</reference>
<name>A0ABU1TEI5_9SPHI</name>
<proteinExistence type="predicted"/>
<feature type="domain" description="Arm DNA-binding" evidence="1">
    <location>
        <begin position="11"/>
        <end position="97"/>
    </location>
</feature>
<dbReference type="Pfam" id="PF17293">
    <property type="entry name" value="Arm-DNA-bind_5"/>
    <property type="match status" value="1"/>
</dbReference>
<dbReference type="EMBL" id="JAVDUU010000003">
    <property type="protein sequence ID" value="MDR6943812.1"/>
    <property type="molecule type" value="Genomic_DNA"/>
</dbReference>
<gene>
    <name evidence="2" type="ORF">J2W55_003665</name>
</gene>
<comment type="caution">
    <text evidence="2">The sequence shown here is derived from an EMBL/GenBank/DDBJ whole genome shotgun (WGS) entry which is preliminary data.</text>
</comment>
<organism evidence="2 3">
    <name type="scientific">Mucilaginibacter pocheonensis</name>
    <dbReference type="NCBI Taxonomy" id="398050"/>
    <lineage>
        <taxon>Bacteria</taxon>
        <taxon>Pseudomonadati</taxon>
        <taxon>Bacteroidota</taxon>
        <taxon>Sphingobacteriia</taxon>
        <taxon>Sphingobacteriales</taxon>
        <taxon>Sphingobacteriaceae</taxon>
        <taxon>Mucilaginibacter</taxon>
    </lineage>
</organism>
<dbReference type="InterPro" id="IPR035386">
    <property type="entry name" value="Arm-DNA-bind_5"/>
</dbReference>
<dbReference type="Proteomes" id="UP001247620">
    <property type="component" value="Unassembled WGS sequence"/>
</dbReference>
<accession>A0ABU1TEI5</accession>
<sequence>MLEKSFGLLYYLKQTKNQKNENRYIYLRITVDGERREISTKRQWISDQWNAQLGRTTGISEEAKELHSYLDLVSVKVYRAKTKLLEDNKPVTAENIKDVLIGKDEKKFHHGSISTS</sequence>
<dbReference type="RefSeq" id="WP_310098710.1">
    <property type="nucleotide sequence ID" value="NZ_JAVDUU010000003.1"/>
</dbReference>
<evidence type="ECO:0000313" key="2">
    <source>
        <dbReference type="EMBL" id="MDR6943812.1"/>
    </source>
</evidence>
<protein>
    <recommendedName>
        <fullName evidence="1">Arm DNA-binding domain-containing protein</fullName>
    </recommendedName>
</protein>
<keyword evidence="3" id="KW-1185">Reference proteome</keyword>